<keyword evidence="1" id="KW-0812">Transmembrane</keyword>
<dbReference type="Proteomes" id="UP000278653">
    <property type="component" value="Unassembled WGS sequence"/>
</dbReference>
<feature type="transmembrane region" description="Helical" evidence="1">
    <location>
        <begin position="133"/>
        <end position="166"/>
    </location>
</feature>
<organism evidence="2 3">
    <name type="scientific">Streptococcus mitis</name>
    <dbReference type="NCBI Taxonomy" id="28037"/>
    <lineage>
        <taxon>Bacteria</taxon>
        <taxon>Bacillati</taxon>
        <taxon>Bacillota</taxon>
        <taxon>Bacilli</taxon>
        <taxon>Lactobacillales</taxon>
        <taxon>Streptococcaceae</taxon>
        <taxon>Streptococcus</taxon>
        <taxon>Streptococcus mitis group</taxon>
    </lineage>
</organism>
<reference evidence="2 3" key="1">
    <citation type="submission" date="2018-11" db="EMBL/GenBank/DDBJ databases">
        <title>Species Designations Belie Phenotypic and Genotypic Heterogeneity in Oral Streptococci.</title>
        <authorList>
            <person name="Velsko I."/>
        </authorList>
    </citation>
    <scope>NUCLEOTIDE SEQUENCE [LARGE SCALE GENOMIC DNA]</scope>
    <source>
        <strain evidence="2 3">BCC15</strain>
    </source>
</reference>
<protein>
    <submittedName>
        <fullName evidence="2">Uncharacterized protein</fullName>
    </submittedName>
</protein>
<keyword evidence="1" id="KW-1133">Transmembrane helix</keyword>
<dbReference type="AlphaFoldDB" id="A0A428B822"/>
<feature type="transmembrane region" description="Helical" evidence="1">
    <location>
        <begin position="60"/>
        <end position="78"/>
    </location>
</feature>
<feature type="transmembrane region" description="Helical" evidence="1">
    <location>
        <begin position="26"/>
        <end position="48"/>
    </location>
</feature>
<sequence>MDNFYLVLIDYVRTILFHPILKGIELSILILLWQLIGGFVLFGLTYLLKPIDKMFNVNTRYLVLSFGLLLGFFLPIFIATNDWNDDKTVITVFQRVFRSVAKLEMAFVTLTLVTLILGAGIIVPIYSITVAIFNFVIGIIPVLAGFAVLIPILFIGGFLSLVGAVAERL</sequence>
<feature type="transmembrane region" description="Helical" evidence="1">
    <location>
        <begin position="105"/>
        <end position="126"/>
    </location>
</feature>
<gene>
    <name evidence="2" type="ORF">D8865_08925</name>
</gene>
<evidence type="ECO:0000313" key="2">
    <source>
        <dbReference type="EMBL" id="RSI59584.1"/>
    </source>
</evidence>
<comment type="caution">
    <text evidence="2">The sequence shown here is derived from an EMBL/GenBank/DDBJ whole genome shotgun (WGS) entry which is preliminary data.</text>
</comment>
<keyword evidence="1" id="KW-0472">Membrane</keyword>
<name>A0A428B822_STRMT</name>
<dbReference type="EMBL" id="RJNH01000013">
    <property type="protein sequence ID" value="RSI59584.1"/>
    <property type="molecule type" value="Genomic_DNA"/>
</dbReference>
<evidence type="ECO:0000256" key="1">
    <source>
        <dbReference type="SAM" id="Phobius"/>
    </source>
</evidence>
<evidence type="ECO:0000313" key="3">
    <source>
        <dbReference type="Proteomes" id="UP000278653"/>
    </source>
</evidence>
<dbReference type="RefSeq" id="WP_125448035.1">
    <property type="nucleotide sequence ID" value="NZ_RJNH01000013.1"/>
</dbReference>
<accession>A0A428B822</accession>
<proteinExistence type="predicted"/>